<dbReference type="GO" id="GO:0005737">
    <property type="term" value="C:cytoplasm"/>
    <property type="evidence" value="ECO:0007669"/>
    <property type="project" value="TreeGrafter"/>
</dbReference>
<dbReference type="GeneID" id="94337072"/>
<dbReference type="PANTHER" id="PTHR11079:SF156">
    <property type="entry name" value="INACTIVE TRNA-SPECIFIC ADENOSINE DEAMINASE-LIKE PROTEIN 3-RELATED"/>
    <property type="match status" value="1"/>
</dbReference>
<feature type="domain" description="CMP/dCMP-type deaminase" evidence="3">
    <location>
        <begin position="150"/>
        <end position="250"/>
    </location>
</feature>
<dbReference type="KEGG" id="bdw:94337072"/>
<name>A0AAD9PJU3_9APIC</name>
<dbReference type="Pfam" id="PF00383">
    <property type="entry name" value="dCMP_cyt_deam_1"/>
    <property type="match status" value="1"/>
</dbReference>
<reference evidence="4" key="1">
    <citation type="journal article" date="2023" name="Nat. Microbiol.">
        <title>Babesia duncani multi-omics identifies virulence factors and drug targets.</title>
        <authorList>
            <person name="Singh P."/>
            <person name="Lonardi S."/>
            <person name="Liang Q."/>
            <person name="Vydyam P."/>
            <person name="Khabirova E."/>
            <person name="Fang T."/>
            <person name="Gihaz S."/>
            <person name="Thekkiniath J."/>
            <person name="Munshi M."/>
            <person name="Abel S."/>
            <person name="Ciampossin L."/>
            <person name="Batugedara G."/>
            <person name="Gupta M."/>
            <person name="Lu X.M."/>
            <person name="Lenz T."/>
            <person name="Chakravarty S."/>
            <person name="Cornillot E."/>
            <person name="Hu Y."/>
            <person name="Ma W."/>
            <person name="Gonzalez L.M."/>
            <person name="Sanchez S."/>
            <person name="Estrada K."/>
            <person name="Sanchez-Flores A."/>
            <person name="Montero E."/>
            <person name="Harb O.S."/>
            <person name="Le Roch K.G."/>
            <person name="Mamoun C.B."/>
        </authorList>
    </citation>
    <scope>NUCLEOTIDE SEQUENCE</scope>
    <source>
        <strain evidence="4">WA1</strain>
    </source>
</reference>
<gene>
    <name evidence="4" type="ORF">BdWA1_002775</name>
</gene>
<evidence type="ECO:0000313" key="5">
    <source>
        <dbReference type="Proteomes" id="UP001214638"/>
    </source>
</evidence>
<keyword evidence="5" id="KW-1185">Reference proteome</keyword>
<sequence>MGDLAEFEIVEILSEEYTRNVDFLDLYAIILDASSTQKAMRITQVYRKDHLPGNLSHLRICKSVNDGKVALIYGDGPETPFLNDLKSEDISVYDIIKVRVPKYPPYTHQQYRDWVQYWPLRFNRPNWQPLAMTEQVRQEMLKFIKVAIDVFKNRIIAKCSDKRNEHVLKHAAMLAIDHVAQLQLKSPKHKRKNCLQMEVESNKNINADGPEYDIGLPEYLCTGCQVYMSHEPCCMCGMALLHARISSGVYRNTNQIAISIYNMHRYRLSPNLHILGAVERLHIAYSRHRFETADIARFVAIFNQEEKLIRRLVIFTSGRNLLLKFPQLRVTWEILDYDSPASMSVKFLDGTQKRLGSPVENAL</sequence>
<dbReference type="GO" id="GO:0008033">
    <property type="term" value="P:tRNA processing"/>
    <property type="evidence" value="ECO:0007669"/>
    <property type="project" value="UniProtKB-KW"/>
</dbReference>
<dbReference type="GO" id="GO:0052717">
    <property type="term" value="F:tRNA-specific adenosine-34 deaminase activity"/>
    <property type="evidence" value="ECO:0007669"/>
    <property type="project" value="TreeGrafter"/>
</dbReference>
<dbReference type="RefSeq" id="XP_067803017.1">
    <property type="nucleotide sequence ID" value="XM_067947795.1"/>
</dbReference>
<evidence type="ECO:0000259" key="3">
    <source>
        <dbReference type="Pfam" id="PF00383"/>
    </source>
</evidence>
<dbReference type="InterPro" id="IPR016193">
    <property type="entry name" value="Cytidine_deaminase-like"/>
</dbReference>
<dbReference type="AlphaFoldDB" id="A0AAD9PJU3"/>
<keyword evidence="1" id="KW-0819">tRNA processing</keyword>
<evidence type="ECO:0000313" key="4">
    <source>
        <dbReference type="EMBL" id="KAK2196175.1"/>
    </source>
</evidence>
<accession>A0AAD9PJU3</accession>
<comment type="similarity">
    <text evidence="2">Belongs to the cytidine and deoxycytidylate deaminase family. ADAT3 subfamily.</text>
</comment>
<protein>
    <submittedName>
        <fullName evidence="4">Bifunctional Cytidine deaminase-like/Cytidine and deoxycytidylate deaminase domain</fullName>
    </submittedName>
</protein>
<proteinExistence type="inferred from homology"/>
<dbReference type="Gene3D" id="3.40.140.10">
    <property type="entry name" value="Cytidine Deaminase, domain 2"/>
    <property type="match status" value="1"/>
</dbReference>
<dbReference type="Proteomes" id="UP001214638">
    <property type="component" value="Unassembled WGS sequence"/>
</dbReference>
<organism evidence="4 5">
    <name type="scientific">Babesia duncani</name>
    <dbReference type="NCBI Taxonomy" id="323732"/>
    <lineage>
        <taxon>Eukaryota</taxon>
        <taxon>Sar</taxon>
        <taxon>Alveolata</taxon>
        <taxon>Apicomplexa</taxon>
        <taxon>Aconoidasida</taxon>
        <taxon>Piroplasmida</taxon>
        <taxon>Babesiidae</taxon>
        <taxon>Babesia</taxon>
    </lineage>
</organism>
<evidence type="ECO:0000256" key="2">
    <source>
        <dbReference type="ARBA" id="ARBA00038160"/>
    </source>
</evidence>
<dbReference type="InterPro" id="IPR002125">
    <property type="entry name" value="CMP_dCMP_dom"/>
</dbReference>
<evidence type="ECO:0000256" key="1">
    <source>
        <dbReference type="ARBA" id="ARBA00022694"/>
    </source>
</evidence>
<dbReference type="GO" id="GO:0005634">
    <property type="term" value="C:nucleus"/>
    <property type="evidence" value="ECO:0007669"/>
    <property type="project" value="TreeGrafter"/>
</dbReference>
<comment type="caution">
    <text evidence="4">The sequence shown here is derived from an EMBL/GenBank/DDBJ whole genome shotgun (WGS) entry which is preliminary data.</text>
</comment>
<dbReference type="EMBL" id="JALLKP010000003">
    <property type="protein sequence ID" value="KAK2196175.1"/>
    <property type="molecule type" value="Genomic_DNA"/>
</dbReference>
<dbReference type="SUPFAM" id="SSF53927">
    <property type="entry name" value="Cytidine deaminase-like"/>
    <property type="match status" value="1"/>
</dbReference>
<dbReference type="PANTHER" id="PTHR11079">
    <property type="entry name" value="CYTOSINE DEAMINASE FAMILY MEMBER"/>
    <property type="match status" value="1"/>
</dbReference>